<organism evidence="1 2">
    <name type="scientific">Arthrobacter jinronghuae</name>
    <dbReference type="NCBI Taxonomy" id="2964609"/>
    <lineage>
        <taxon>Bacteria</taxon>
        <taxon>Bacillati</taxon>
        <taxon>Actinomycetota</taxon>
        <taxon>Actinomycetes</taxon>
        <taxon>Micrococcales</taxon>
        <taxon>Micrococcaceae</taxon>
        <taxon>Arthrobacter</taxon>
    </lineage>
</organism>
<dbReference type="SUPFAM" id="SSF55144">
    <property type="entry name" value="LigT-like"/>
    <property type="match status" value="1"/>
</dbReference>
<dbReference type="Pfam" id="PF13563">
    <property type="entry name" value="2_5_RNA_ligase2"/>
    <property type="match status" value="1"/>
</dbReference>
<keyword evidence="2" id="KW-1185">Reference proteome</keyword>
<protein>
    <submittedName>
        <fullName evidence="1">2'-5' RNA ligase family protein</fullName>
    </submittedName>
</protein>
<evidence type="ECO:0000313" key="2">
    <source>
        <dbReference type="Proteomes" id="UP001206924"/>
    </source>
</evidence>
<dbReference type="Gene3D" id="3.90.1140.10">
    <property type="entry name" value="Cyclic phosphodiesterase"/>
    <property type="match status" value="1"/>
</dbReference>
<dbReference type="RefSeq" id="WP_255865831.1">
    <property type="nucleotide sequence ID" value="NZ_CP104263.1"/>
</dbReference>
<evidence type="ECO:0000313" key="1">
    <source>
        <dbReference type="EMBL" id="MCQ1950545.1"/>
    </source>
</evidence>
<gene>
    <name evidence="1" type="ORF">NNX28_11480</name>
</gene>
<dbReference type="InterPro" id="IPR009097">
    <property type="entry name" value="Cyclic_Pdiesterase"/>
</dbReference>
<dbReference type="EMBL" id="JANFLP010000011">
    <property type="protein sequence ID" value="MCQ1950545.1"/>
    <property type="molecule type" value="Genomic_DNA"/>
</dbReference>
<reference evidence="1 2" key="1">
    <citation type="submission" date="2022-07" db="EMBL/GenBank/DDBJ databases">
        <title>Novel species in genus Arthrobacter.</title>
        <authorList>
            <person name="Liu Y."/>
        </authorList>
    </citation>
    <scope>NUCLEOTIDE SEQUENCE [LARGE SCALE GENOMIC DNA]</scope>
    <source>
        <strain evidence="2">zg-Y859</strain>
    </source>
</reference>
<proteinExistence type="predicted"/>
<keyword evidence="1" id="KW-0436">Ligase</keyword>
<accession>A0ABT1NS38</accession>
<dbReference type="GO" id="GO:0016874">
    <property type="term" value="F:ligase activity"/>
    <property type="evidence" value="ECO:0007669"/>
    <property type="project" value="UniProtKB-KW"/>
</dbReference>
<sequence length="195" mass="20980">MPESRPGFDANLRLYAQMQPDGPSLAHLLSLQQALPDGTRLVPRPQLHLTLIHFGKVLDVHRAISAQTGISRSAYEQLLAEYIARTEALLPAVSFRLEPAGFAGFGTRGSTLVVEYLPTPELALLHRELYGALVGFLGAAGIRDAAAFMAGDPNFMHAGTLRPHISLARGFAGDLPSLPLKSVTLQPMPVVYPGH</sequence>
<dbReference type="Proteomes" id="UP001206924">
    <property type="component" value="Unassembled WGS sequence"/>
</dbReference>
<name>A0ABT1NS38_9MICC</name>
<comment type="caution">
    <text evidence="1">The sequence shown here is derived from an EMBL/GenBank/DDBJ whole genome shotgun (WGS) entry which is preliminary data.</text>
</comment>